<feature type="region of interest" description="Disordered" evidence="1">
    <location>
        <begin position="1"/>
        <end position="185"/>
    </location>
</feature>
<reference evidence="2 3" key="1">
    <citation type="submission" date="2020-03" db="EMBL/GenBank/DDBJ databases">
        <title>Draft Genome Sequence of Cudoniella acicularis.</title>
        <authorList>
            <person name="Buettner E."/>
            <person name="Kellner H."/>
        </authorList>
    </citation>
    <scope>NUCLEOTIDE SEQUENCE [LARGE SCALE GENOMIC DNA]</scope>
    <source>
        <strain evidence="2 3">DSM 108380</strain>
    </source>
</reference>
<evidence type="ECO:0000313" key="3">
    <source>
        <dbReference type="Proteomes" id="UP000566819"/>
    </source>
</evidence>
<proteinExistence type="predicted"/>
<keyword evidence="3" id="KW-1185">Reference proteome</keyword>
<name>A0A8H4RXM9_9HELO</name>
<evidence type="ECO:0000256" key="1">
    <source>
        <dbReference type="SAM" id="MobiDB-lite"/>
    </source>
</evidence>
<dbReference type="AlphaFoldDB" id="A0A8H4RXM9"/>
<gene>
    <name evidence="2" type="ORF">G7Y89_g1715</name>
</gene>
<feature type="compositionally biased region" description="Polar residues" evidence="1">
    <location>
        <begin position="23"/>
        <end position="39"/>
    </location>
</feature>
<evidence type="ECO:0000313" key="2">
    <source>
        <dbReference type="EMBL" id="KAF4636367.1"/>
    </source>
</evidence>
<dbReference type="OrthoDB" id="4777753at2759"/>
<protein>
    <submittedName>
        <fullName evidence="2">Uncharacterized protein</fullName>
    </submittedName>
</protein>
<feature type="compositionally biased region" description="Basic and acidic residues" evidence="1">
    <location>
        <begin position="357"/>
        <end position="367"/>
    </location>
</feature>
<organism evidence="2 3">
    <name type="scientific">Cudoniella acicularis</name>
    <dbReference type="NCBI Taxonomy" id="354080"/>
    <lineage>
        <taxon>Eukaryota</taxon>
        <taxon>Fungi</taxon>
        <taxon>Dikarya</taxon>
        <taxon>Ascomycota</taxon>
        <taxon>Pezizomycotina</taxon>
        <taxon>Leotiomycetes</taxon>
        <taxon>Helotiales</taxon>
        <taxon>Tricladiaceae</taxon>
        <taxon>Cudoniella</taxon>
    </lineage>
</organism>
<feature type="compositionally biased region" description="Basic and acidic residues" evidence="1">
    <location>
        <begin position="435"/>
        <end position="449"/>
    </location>
</feature>
<feature type="compositionally biased region" description="Low complexity" evidence="1">
    <location>
        <begin position="68"/>
        <end position="80"/>
    </location>
</feature>
<comment type="caution">
    <text evidence="2">The sequence shown here is derived from an EMBL/GenBank/DDBJ whole genome shotgun (WGS) entry which is preliminary data.</text>
</comment>
<dbReference type="Proteomes" id="UP000566819">
    <property type="component" value="Unassembled WGS sequence"/>
</dbReference>
<dbReference type="EMBL" id="JAAMPI010000069">
    <property type="protein sequence ID" value="KAF4636367.1"/>
    <property type="molecule type" value="Genomic_DNA"/>
</dbReference>
<accession>A0A8H4RXM9</accession>
<sequence>MNHPGPPSPTGPHADRPDDPTGLATSNEASSQGQRQPPVSTIPEAPLPPNNRSPATAIPIEVPPNGAPSPAVVPSSSTAPLKSMAAPVDAPAVQAKLSHDQPKNSSVTSTRPIVESRPQVHKNPQKILAGSEVKRNPGAQAQPPKAAPQPRRRPESTNMGQPSRNLSGVGNNGRKTNNQPPAQKPQLICGNCQDIGHEVADCTRNLDSEGFVNACPFHNTNSHSAFRCPDVYDIPLRKLYYFLVRRRAGKPPIRCPWNFWSIDPVRWEAQRDVVRPQRAQFALDRAQKMGWQGIREVVRDPMFDGANWEQFLGTNWILPQVHTQDLALLLAPRGPPPMVYDARHIQHLAVNQSSDTENPRKRSRETFEGDGPVTTREDGESARGPKYHLNAHANASSSFGESAYDSAEVKHERGASQPSPAVKVEDGEISPDETPIIKREKTESPEPGR</sequence>
<feature type="compositionally biased region" description="Pro residues" evidence="1">
    <location>
        <begin position="1"/>
        <end position="10"/>
    </location>
</feature>
<feature type="compositionally biased region" description="Polar residues" evidence="1">
    <location>
        <begin position="156"/>
        <end position="181"/>
    </location>
</feature>
<feature type="region of interest" description="Disordered" evidence="1">
    <location>
        <begin position="349"/>
        <end position="449"/>
    </location>
</feature>